<dbReference type="Proteomes" id="UP000031036">
    <property type="component" value="Unassembled WGS sequence"/>
</dbReference>
<dbReference type="InterPro" id="IPR005069">
    <property type="entry name" value="Nucl-diP-sugar_transferase"/>
</dbReference>
<evidence type="ECO:0000313" key="3">
    <source>
        <dbReference type="Proteomes" id="UP000031036"/>
    </source>
</evidence>
<dbReference type="OrthoDB" id="5779783at2759"/>
<dbReference type="OMA" id="FWMLQAD"/>
<dbReference type="PANTHER" id="PTHR31967:SF4">
    <property type="entry name" value="NUCLEOTIDE-DIPHOSPHO-SUGAR TRANSFERASE DOMAIN-CONTAINING PROTEIN"/>
    <property type="match status" value="1"/>
</dbReference>
<reference evidence="2 3" key="1">
    <citation type="submission" date="2014-11" db="EMBL/GenBank/DDBJ databases">
        <title>Genetic blueprint of the zoonotic pathogen Toxocara canis.</title>
        <authorList>
            <person name="Zhu X.-Q."/>
            <person name="Korhonen P.K."/>
            <person name="Cai H."/>
            <person name="Young N.D."/>
            <person name="Nejsum P."/>
            <person name="von Samson-Himmelstjerna G."/>
            <person name="Boag P.R."/>
            <person name="Tan P."/>
            <person name="Li Q."/>
            <person name="Min J."/>
            <person name="Yang Y."/>
            <person name="Wang X."/>
            <person name="Fang X."/>
            <person name="Hall R.S."/>
            <person name="Hofmann A."/>
            <person name="Sternberg P.W."/>
            <person name="Jex A.R."/>
            <person name="Gasser R.B."/>
        </authorList>
    </citation>
    <scope>NUCLEOTIDE SEQUENCE [LARGE SCALE GENOMIC DNA]</scope>
    <source>
        <strain evidence="2">PN_DK_2014</strain>
    </source>
</reference>
<dbReference type="Pfam" id="PF03407">
    <property type="entry name" value="Nucleotid_trans"/>
    <property type="match status" value="1"/>
</dbReference>
<comment type="caution">
    <text evidence="2">The sequence shown here is derived from an EMBL/GenBank/DDBJ whole genome shotgun (WGS) entry which is preliminary data.</text>
</comment>
<name>A0A0B2VBR2_TOXCA</name>
<sequence>MLKMVNSKATYTISLLANVILLLLLNNILRSVIIVNEMNICGKEFEVSSLLNSSELRDLVNEMKDPFGVMMLNAHALDITLNWLCNTAHMDDVHRRTLFFTLDEIAQHGLLRAYPKLHVFRWNAPCLKETFKPGDTTYMSFFLLRTNLIRALLRMKRSFWMIQADTIWRGDLYTADHWSFTHANVLLDQQGHQGSSKSRKRQMNGANFLVIYSPRTLNLIEELFWYQSRFYVTDPDVMKIMCNKKDTYRCQFINHSIISGWEWVYGNQEDTPLLVQMDGETRGGKVETLRKYNMWFLNDDWNCNRSAVSTTNRLMLSAKIPRLFSSSKLKQKILLATGEFLGDLPIFGPFYRIYGGLTSLYLQFF</sequence>
<protein>
    <recommendedName>
        <fullName evidence="1">Nucleotide-diphospho-sugar transferase domain-containing protein</fullName>
    </recommendedName>
</protein>
<evidence type="ECO:0000313" key="2">
    <source>
        <dbReference type="EMBL" id="KHN78430.1"/>
    </source>
</evidence>
<gene>
    <name evidence="2" type="ORF">Tcan_02880</name>
</gene>
<dbReference type="AlphaFoldDB" id="A0A0B2VBR2"/>
<dbReference type="PANTHER" id="PTHR31967">
    <property type="entry name" value="GROUNDHOG (HEDGEHOG-LIKE FAMILY)-RELATED"/>
    <property type="match status" value="1"/>
</dbReference>
<evidence type="ECO:0000259" key="1">
    <source>
        <dbReference type="Pfam" id="PF03407"/>
    </source>
</evidence>
<dbReference type="EMBL" id="JPKZ01002099">
    <property type="protein sequence ID" value="KHN78430.1"/>
    <property type="molecule type" value="Genomic_DNA"/>
</dbReference>
<accession>A0A0B2VBR2</accession>
<feature type="domain" description="Nucleotide-diphospho-sugar transferase" evidence="1">
    <location>
        <begin position="93"/>
        <end position="288"/>
    </location>
</feature>
<organism evidence="2 3">
    <name type="scientific">Toxocara canis</name>
    <name type="common">Canine roundworm</name>
    <dbReference type="NCBI Taxonomy" id="6265"/>
    <lineage>
        <taxon>Eukaryota</taxon>
        <taxon>Metazoa</taxon>
        <taxon>Ecdysozoa</taxon>
        <taxon>Nematoda</taxon>
        <taxon>Chromadorea</taxon>
        <taxon>Rhabditida</taxon>
        <taxon>Spirurina</taxon>
        <taxon>Ascaridomorpha</taxon>
        <taxon>Ascaridoidea</taxon>
        <taxon>Toxocaridae</taxon>
        <taxon>Toxocara</taxon>
    </lineage>
</organism>
<keyword evidence="3" id="KW-1185">Reference proteome</keyword>
<proteinExistence type="predicted"/>